<protein>
    <submittedName>
        <fullName evidence="2">Uncharacterized protein</fullName>
    </submittedName>
</protein>
<dbReference type="RefSeq" id="WP_148811410.1">
    <property type="nucleotide sequence ID" value="NZ_VSZI01000001.1"/>
</dbReference>
<dbReference type="AlphaFoldDB" id="A0A5D4FU50"/>
<organism evidence="2 3">
    <name type="scientific">Corynebacterium urealyticum</name>
    <dbReference type="NCBI Taxonomy" id="43771"/>
    <lineage>
        <taxon>Bacteria</taxon>
        <taxon>Bacillati</taxon>
        <taxon>Actinomycetota</taxon>
        <taxon>Actinomycetes</taxon>
        <taxon>Mycobacteriales</taxon>
        <taxon>Corynebacteriaceae</taxon>
        <taxon>Corynebacterium</taxon>
    </lineage>
</organism>
<evidence type="ECO:0000313" key="2">
    <source>
        <dbReference type="EMBL" id="TYR19667.1"/>
    </source>
</evidence>
<comment type="caution">
    <text evidence="2">The sequence shown here is derived from an EMBL/GenBank/DDBJ whole genome shotgun (WGS) entry which is preliminary data.</text>
</comment>
<dbReference type="Proteomes" id="UP000324726">
    <property type="component" value="Unassembled WGS sequence"/>
</dbReference>
<evidence type="ECO:0000313" key="3">
    <source>
        <dbReference type="Proteomes" id="UP000324726"/>
    </source>
</evidence>
<name>A0A5D4FU50_9CORY</name>
<accession>A0A5D4FU50</accession>
<proteinExistence type="predicted"/>
<gene>
    <name evidence="2" type="ORF">FYJ87_01230</name>
</gene>
<evidence type="ECO:0000256" key="1">
    <source>
        <dbReference type="SAM" id="MobiDB-lite"/>
    </source>
</evidence>
<sequence>MNSKNLNPRSTELLTATQMKGLLRLGDVVIPGVPARKAASGRAGSPTAASGGATSGPLTSGGGALPSFSESGCAAGIDRMLSYMYDDDRTAFLVLATVCAYAPTPLVRLIVAMANANAKFPEPLAGLMRMANLGIKGVVHSLYYSNLGVRLGEELTDSPLIARGSNPNQLPNIHQAIGYETTINQEAYEAALAATDAQNPRD</sequence>
<feature type="region of interest" description="Disordered" evidence="1">
    <location>
        <begin position="37"/>
        <end position="57"/>
    </location>
</feature>
<dbReference type="EMBL" id="VSZI01000001">
    <property type="protein sequence ID" value="TYR19667.1"/>
    <property type="molecule type" value="Genomic_DNA"/>
</dbReference>
<reference evidence="2 3" key="1">
    <citation type="submission" date="2019-08" db="EMBL/GenBank/DDBJ databases">
        <title>Draft genome of C. urealyticum strain VH4248.</title>
        <authorList>
            <person name="Navas J."/>
        </authorList>
    </citation>
    <scope>NUCLEOTIDE SEQUENCE [LARGE SCALE GENOMIC DNA]</scope>
    <source>
        <strain evidence="2 3">VH4248</strain>
    </source>
</reference>
<feature type="compositionally biased region" description="Low complexity" evidence="1">
    <location>
        <begin position="38"/>
        <end position="57"/>
    </location>
</feature>